<gene>
    <name evidence="1" type="ORF">TrLO_g14350</name>
</gene>
<sequence>MKTVEVIGKGDFLLNFEERRGGDDDTVGSLESSVLRALDSSVIVGSLPSRPSDPLAGALKDSDTVGTLYESNLGDNMERVNQEDDDMSLRCADPVGQEVMRAMSPLVCEEEKKCEEGGMGVRQLSGDLRVMGGEGVRRPKAVKVEERLV</sequence>
<comment type="caution">
    <text evidence="1">The sequence shown here is derived from an EMBL/GenBank/DDBJ whole genome shotgun (WGS) entry which is preliminary data.</text>
</comment>
<dbReference type="OrthoDB" id="10641802at2759"/>
<evidence type="ECO:0000313" key="2">
    <source>
        <dbReference type="Proteomes" id="UP001165122"/>
    </source>
</evidence>
<reference evidence="2" key="1">
    <citation type="journal article" date="2023" name="Commun. Biol.">
        <title>Genome analysis of Parmales, the sister group of diatoms, reveals the evolutionary specialization of diatoms from phago-mixotrophs to photoautotrophs.</title>
        <authorList>
            <person name="Ban H."/>
            <person name="Sato S."/>
            <person name="Yoshikawa S."/>
            <person name="Yamada K."/>
            <person name="Nakamura Y."/>
            <person name="Ichinomiya M."/>
            <person name="Sato N."/>
            <person name="Blanc-Mathieu R."/>
            <person name="Endo H."/>
            <person name="Kuwata A."/>
            <person name="Ogata H."/>
        </authorList>
    </citation>
    <scope>NUCLEOTIDE SEQUENCE [LARGE SCALE GENOMIC DNA]</scope>
    <source>
        <strain evidence="2">NIES 3700</strain>
    </source>
</reference>
<name>A0A9W7DVK9_9STRA</name>
<dbReference type="EMBL" id="BRXW01000455">
    <property type="protein sequence ID" value="GMH56597.1"/>
    <property type="molecule type" value="Genomic_DNA"/>
</dbReference>
<organism evidence="1 2">
    <name type="scientific">Triparma laevis f. longispina</name>
    <dbReference type="NCBI Taxonomy" id="1714387"/>
    <lineage>
        <taxon>Eukaryota</taxon>
        <taxon>Sar</taxon>
        <taxon>Stramenopiles</taxon>
        <taxon>Ochrophyta</taxon>
        <taxon>Bolidophyceae</taxon>
        <taxon>Parmales</taxon>
        <taxon>Triparmaceae</taxon>
        <taxon>Triparma</taxon>
    </lineage>
</organism>
<dbReference type="AlphaFoldDB" id="A0A9W7DVK9"/>
<keyword evidence="2" id="KW-1185">Reference proteome</keyword>
<evidence type="ECO:0000313" key="1">
    <source>
        <dbReference type="EMBL" id="GMH56597.1"/>
    </source>
</evidence>
<proteinExistence type="predicted"/>
<accession>A0A9W7DVK9</accession>
<dbReference type="Proteomes" id="UP001165122">
    <property type="component" value="Unassembled WGS sequence"/>
</dbReference>
<protein>
    <submittedName>
        <fullName evidence="1">Uncharacterized protein</fullName>
    </submittedName>
</protein>